<proteinExistence type="predicted"/>
<evidence type="ECO:0000313" key="2">
    <source>
        <dbReference type="EMBL" id="CAF3965373.1"/>
    </source>
</evidence>
<evidence type="ECO:0000313" key="3">
    <source>
        <dbReference type="Proteomes" id="UP000663874"/>
    </source>
</evidence>
<feature type="region of interest" description="Disordered" evidence="1">
    <location>
        <begin position="16"/>
        <end position="39"/>
    </location>
</feature>
<evidence type="ECO:0000256" key="1">
    <source>
        <dbReference type="SAM" id="MobiDB-lite"/>
    </source>
</evidence>
<accession>A0A819LQF9</accession>
<gene>
    <name evidence="2" type="ORF">FNK824_LOCUS24022</name>
</gene>
<dbReference type="Proteomes" id="UP000663874">
    <property type="component" value="Unassembled WGS sequence"/>
</dbReference>
<organism evidence="2 3">
    <name type="scientific">Rotaria sordida</name>
    <dbReference type="NCBI Taxonomy" id="392033"/>
    <lineage>
        <taxon>Eukaryota</taxon>
        <taxon>Metazoa</taxon>
        <taxon>Spiralia</taxon>
        <taxon>Gnathifera</taxon>
        <taxon>Rotifera</taxon>
        <taxon>Eurotatoria</taxon>
        <taxon>Bdelloidea</taxon>
        <taxon>Philodinida</taxon>
        <taxon>Philodinidae</taxon>
        <taxon>Rotaria</taxon>
    </lineage>
</organism>
<dbReference type="Gene3D" id="2.30.30.140">
    <property type="match status" value="1"/>
</dbReference>
<protein>
    <submittedName>
        <fullName evidence="2">Uncharacterized protein</fullName>
    </submittedName>
</protein>
<reference evidence="2" key="1">
    <citation type="submission" date="2021-02" db="EMBL/GenBank/DDBJ databases">
        <authorList>
            <person name="Nowell W R."/>
        </authorList>
    </citation>
    <scope>NUCLEOTIDE SEQUENCE</scope>
</reference>
<sequence length="249" mass="29337">MSSSLIVTKRVIQQTTLNNNHTTSNGNDKQSNISKGDTPNINQTSFDYLFNKKFHSQQVFYPSSQVFGSFKVDNYMFMFTKTRYSSIGKQEEIVKHRFIEGMRLEVFETTKQNIYISRIGHIYNDYYFDVIIDHDNELSFIAYSTHPHILSAHWAAEHKLALMYAPERYFNLLTLNAVGNNHVETGMKMKMLRVDDISLFNDEKLFYHILPINSLDIFPVEWAKFNGFDLIIPIQYETNMKTYEQNRYE</sequence>
<dbReference type="EMBL" id="CAJOBE010005226">
    <property type="protein sequence ID" value="CAF3965373.1"/>
    <property type="molecule type" value="Genomic_DNA"/>
</dbReference>
<dbReference type="AlphaFoldDB" id="A0A819LQF9"/>
<dbReference type="SUPFAM" id="SSF63748">
    <property type="entry name" value="Tudor/PWWP/MBT"/>
    <property type="match status" value="2"/>
</dbReference>
<comment type="caution">
    <text evidence="2">The sequence shown here is derived from an EMBL/GenBank/DDBJ whole genome shotgun (WGS) entry which is preliminary data.</text>
</comment>
<name>A0A819LQF9_9BILA</name>